<evidence type="ECO:0000313" key="3">
    <source>
        <dbReference type="EMBL" id="DAD72221.1"/>
    </source>
</evidence>
<accession>A0A8S5LQ97</accession>
<dbReference type="EMBL" id="BK015895">
    <property type="protein sequence ID" value="DAD72221.1"/>
    <property type="molecule type" value="Genomic_DNA"/>
</dbReference>
<evidence type="ECO:0000256" key="2">
    <source>
        <dbReference type="SAM" id="MobiDB-lite"/>
    </source>
</evidence>
<sequence>MAKKLLFLEDLYEFYINKKEDIRFSSIENDNSPIVVQTHGNLNFEKNTVSDGLMPVVLQACHTQKNINGSNITDDVMEDALPSFCNRPILGYIHTVNGQPEFYTHNLHLDDDGNVVYDEVPLGIIPESCNAKIVYDEEKQKKYVNIKGYIFEEYSKAAEILKRENECSVSVELAIEELSFNAKENILNIEKFHFNGVTILGKTEDGDVVKPGMAGSNIKIGDFSQDTNSIFENYENKLDSLRERIDEIISHFEKNDEKGGMQMSKFEELLKKYDKTVDDIDFDYESLSDEELEVAFQKAFDGNSDTDNVTNEDDKFTKTFELSHDDIRCALYNLLIPFEESDNADYWISDVYDTYFIYEDWNNHIYGQKYDVDGDNVAFDGERYNLHREFLTDSEFAELQSMRSNYAALVKFKNETDAKELHSQREKVLTDKAYEIISAKDDEGNFINESFAKLYESMDKYSPEELIKEVKILVGEYALQGGNVETKVEKKSAVKHFSNPNGNEKKTSKYGTLKFK</sequence>
<organism evidence="3">
    <name type="scientific">Siphoviridae sp. ctTC45</name>
    <dbReference type="NCBI Taxonomy" id="2827573"/>
    <lineage>
        <taxon>Viruses</taxon>
        <taxon>Duplodnaviria</taxon>
        <taxon>Heunggongvirae</taxon>
        <taxon>Uroviricota</taxon>
        <taxon>Caudoviricetes</taxon>
    </lineage>
</organism>
<proteinExistence type="predicted"/>
<name>A0A8S5LQ97_9CAUD</name>
<evidence type="ECO:0000256" key="1">
    <source>
        <dbReference type="SAM" id="Coils"/>
    </source>
</evidence>
<keyword evidence="1" id="KW-0175">Coiled coil</keyword>
<feature type="coiled-coil region" evidence="1">
    <location>
        <begin position="224"/>
        <end position="251"/>
    </location>
</feature>
<reference evidence="3" key="1">
    <citation type="journal article" date="2021" name="Proc. Natl. Acad. Sci. U.S.A.">
        <title>A Catalog of Tens of Thousands of Viruses from Human Metagenomes Reveals Hidden Associations with Chronic Diseases.</title>
        <authorList>
            <person name="Tisza M.J."/>
            <person name="Buck C.B."/>
        </authorList>
    </citation>
    <scope>NUCLEOTIDE SEQUENCE</scope>
    <source>
        <strain evidence="3">CtTC45</strain>
    </source>
</reference>
<feature type="region of interest" description="Disordered" evidence="2">
    <location>
        <begin position="495"/>
        <end position="516"/>
    </location>
</feature>
<protein>
    <submittedName>
        <fullName evidence="3">Uncharacterized protein</fullName>
    </submittedName>
</protein>